<sequence>MSVTETNSADASNADGKLEEEDVVNNTSVQEPLQGTASWWKIANLTIFTKLVCDKQPAVLLKKNFFPRSGTPHSLRGVSQGYNCTRLTYTFCHQFFRLYQYRLRTNSCVSTQMDPAMICNRSPDRFSSMAECRRICTHPRKKPEVCGSGPLFSECSSHDVKTTWTYFDGTSCKPWPFHDGLCPAPGNKRVFSSRHNCHRKCMTPRKRAYGSRITCQAGMGDAVTCPTDVLRFPYFATYLDGEFNCFRASIELLSNHHCLLSRALFSNREDCRKECVQVPTPKDICLRM</sequence>
<feature type="compositionally biased region" description="Polar residues" evidence="1">
    <location>
        <begin position="1"/>
        <end position="11"/>
    </location>
</feature>
<dbReference type="EMBL" id="JABSTU010000009">
    <property type="protein sequence ID" value="KAH8022282.1"/>
    <property type="molecule type" value="Genomic_DNA"/>
</dbReference>
<evidence type="ECO:0000256" key="1">
    <source>
        <dbReference type="SAM" id="MobiDB-lite"/>
    </source>
</evidence>
<dbReference type="GO" id="GO:0004867">
    <property type="term" value="F:serine-type endopeptidase inhibitor activity"/>
    <property type="evidence" value="ECO:0007669"/>
    <property type="project" value="InterPro"/>
</dbReference>
<comment type="caution">
    <text evidence="2">The sequence shown here is derived from an EMBL/GenBank/DDBJ whole genome shotgun (WGS) entry which is preliminary data.</text>
</comment>
<evidence type="ECO:0000313" key="2">
    <source>
        <dbReference type="EMBL" id="KAH8022282.1"/>
    </source>
</evidence>
<gene>
    <name evidence="2" type="ORF">HPB51_023169</name>
</gene>
<evidence type="ECO:0000313" key="3">
    <source>
        <dbReference type="Proteomes" id="UP000821866"/>
    </source>
</evidence>
<feature type="region of interest" description="Disordered" evidence="1">
    <location>
        <begin position="1"/>
        <end position="24"/>
    </location>
</feature>
<protein>
    <submittedName>
        <fullName evidence="2">Uncharacterized protein</fullName>
    </submittedName>
</protein>
<accession>A0A9J6DJM0</accession>
<dbReference type="SUPFAM" id="SSF57362">
    <property type="entry name" value="BPTI-like"/>
    <property type="match status" value="1"/>
</dbReference>
<dbReference type="InterPro" id="IPR036880">
    <property type="entry name" value="Kunitz_BPTI_sf"/>
</dbReference>
<keyword evidence="3" id="KW-1185">Reference proteome</keyword>
<reference evidence="2" key="1">
    <citation type="journal article" date="2020" name="Cell">
        <title>Large-Scale Comparative Analyses of Tick Genomes Elucidate Their Genetic Diversity and Vector Capacities.</title>
        <authorList>
            <consortium name="Tick Genome and Microbiome Consortium (TIGMIC)"/>
            <person name="Jia N."/>
            <person name="Wang J."/>
            <person name="Shi W."/>
            <person name="Du L."/>
            <person name="Sun Y."/>
            <person name="Zhan W."/>
            <person name="Jiang J.F."/>
            <person name="Wang Q."/>
            <person name="Zhang B."/>
            <person name="Ji P."/>
            <person name="Bell-Sakyi L."/>
            <person name="Cui X.M."/>
            <person name="Yuan T.T."/>
            <person name="Jiang B.G."/>
            <person name="Yang W.F."/>
            <person name="Lam T.T."/>
            <person name="Chang Q.C."/>
            <person name="Ding S.J."/>
            <person name="Wang X.J."/>
            <person name="Zhu J.G."/>
            <person name="Ruan X.D."/>
            <person name="Zhao L."/>
            <person name="Wei J.T."/>
            <person name="Ye R.Z."/>
            <person name="Que T.C."/>
            <person name="Du C.H."/>
            <person name="Zhou Y.H."/>
            <person name="Cheng J.X."/>
            <person name="Dai P.F."/>
            <person name="Guo W.B."/>
            <person name="Han X.H."/>
            <person name="Huang E.J."/>
            <person name="Li L.F."/>
            <person name="Wei W."/>
            <person name="Gao Y.C."/>
            <person name="Liu J.Z."/>
            <person name="Shao H.Z."/>
            <person name="Wang X."/>
            <person name="Wang C.C."/>
            <person name="Yang T.C."/>
            <person name="Huo Q.B."/>
            <person name="Li W."/>
            <person name="Chen H.Y."/>
            <person name="Chen S.E."/>
            <person name="Zhou L.G."/>
            <person name="Ni X.B."/>
            <person name="Tian J.H."/>
            <person name="Sheng Y."/>
            <person name="Liu T."/>
            <person name="Pan Y.S."/>
            <person name="Xia L.Y."/>
            <person name="Li J."/>
            <person name="Zhao F."/>
            <person name="Cao W.C."/>
        </authorList>
    </citation>
    <scope>NUCLEOTIDE SEQUENCE</scope>
    <source>
        <strain evidence="2">Rmic-2018</strain>
    </source>
</reference>
<reference evidence="2" key="2">
    <citation type="submission" date="2021-09" db="EMBL/GenBank/DDBJ databases">
        <authorList>
            <person name="Jia N."/>
            <person name="Wang J."/>
            <person name="Shi W."/>
            <person name="Du L."/>
            <person name="Sun Y."/>
            <person name="Zhan W."/>
            <person name="Jiang J."/>
            <person name="Wang Q."/>
            <person name="Zhang B."/>
            <person name="Ji P."/>
            <person name="Sakyi L.B."/>
            <person name="Cui X."/>
            <person name="Yuan T."/>
            <person name="Jiang B."/>
            <person name="Yang W."/>
            <person name="Lam T.T.-Y."/>
            <person name="Chang Q."/>
            <person name="Ding S."/>
            <person name="Wang X."/>
            <person name="Zhu J."/>
            <person name="Ruan X."/>
            <person name="Zhao L."/>
            <person name="Wei J."/>
            <person name="Que T."/>
            <person name="Du C."/>
            <person name="Cheng J."/>
            <person name="Dai P."/>
            <person name="Han X."/>
            <person name="Huang E."/>
            <person name="Gao Y."/>
            <person name="Liu J."/>
            <person name="Shao H."/>
            <person name="Ye R."/>
            <person name="Li L."/>
            <person name="Wei W."/>
            <person name="Wang X."/>
            <person name="Wang C."/>
            <person name="Huo Q."/>
            <person name="Li W."/>
            <person name="Guo W."/>
            <person name="Chen H."/>
            <person name="Chen S."/>
            <person name="Zhou L."/>
            <person name="Zhou L."/>
            <person name="Ni X."/>
            <person name="Tian J."/>
            <person name="Zhou Y."/>
            <person name="Sheng Y."/>
            <person name="Liu T."/>
            <person name="Pan Y."/>
            <person name="Xia L."/>
            <person name="Li J."/>
            <person name="Zhao F."/>
            <person name="Cao W."/>
        </authorList>
    </citation>
    <scope>NUCLEOTIDE SEQUENCE</scope>
    <source>
        <strain evidence="2">Rmic-2018</strain>
        <tissue evidence="2">Larvae</tissue>
    </source>
</reference>
<dbReference type="Proteomes" id="UP000821866">
    <property type="component" value="Chromosome 7"/>
</dbReference>
<organism evidence="2 3">
    <name type="scientific">Rhipicephalus microplus</name>
    <name type="common">Cattle tick</name>
    <name type="synonym">Boophilus microplus</name>
    <dbReference type="NCBI Taxonomy" id="6941"/>
    <lineage>
        <taxon>Eukaryota</taxon>
        <taxon>Metazoa</taxon>
        <taxon>Ecdysozoa</taxon>
        <taxon>Arthropoda</taxon>
        <taxon>Chelicerata</taxon>
        <taxon>Arachnida</taxon>
        <taxon>Acari</taxon>
        <taxon>Parasitiformes</taxon>
        <taxon>Ixodida</taxon>
        <taxon>Ixodoidea</taxon>
        <taxon>Ixodidae</taxon>
        <taxon>Rhipicephalinae</taxon>
        <taxon>Rhipicephalus</taxon>
        <taxon>Boophilus</taxon>
    </lineage>
</organism>
<dbReference type="AlphaFoldDB" id="A0A9J6DJM0"/>
<proteinExistence type="predicted"/>
<dbReference type="Gene3D" id="4.10.410.10">
    <property type="entry name" value="Pancreatic trypsin inhibitor Kunitz domain"/>
    <property type="match status" value="1"/>
</dbReference>
<name>A0A9J6DJM0_RHIMP</name>
<dbReference type="VEuPathDB" id="VectorBase:LOC119173826"/>